<organism evidence="1 2">
    <name type="scientific">Acaulospora colombiana</name>
    <dbReference type="NCBI Taxonomy" id="27376"/>
    <lineage>
        <taxon>Eukaryota</taxon>
        <taxon>Fungi</taxon>
        <taxon>Fungi incertae sedis</taxon>
        <taxon>Mucoromycota</taxon>
        <taxon>Glomeromycotina</taxon>
        <taxon>Glomeromycetes</taxon>
        <taxon>Diversisporales</taxon>
        <taxon>Acaulosporaceae</taxon>
        <taxon>Acaulospora</taxon>
    </lineage>
</organism>
<gene>
    <name evidence="1" type="ORF">ACOLOM_LOCUS2501</name>
</gene>
<dbReference type="Proteomes" id="UP000789525">
    <property type="component" value="Unassembled WGS sequence"/>
</dbReference>
<proteinExistence type="predicted"/>
<evidence type="ECO:0000313" key="1">
    <source>
        <dbReference type="EMBL" id="CAG8494023.1"/>
    </source>
</evidence>
<accession>A0ACA9KUE8</accession>
<keyword evidence="2" id="KW-1185">Reference proteome</keyword>
<evidence type="ECO:0000313" key="2">
    <source>
        <dbReference type="Proteomes" id="UP000789525"/>
    </source>
</evidence>
<reference evidence="1" key="1">
    <citation type="submission" date="2021-06" db="EMBL/GenBank/DDBJ databases">
        <authorList>
            <person name="Kallberg Y."/>
            <person name="Tangrot J."/>
            <person name="Rosling A."/>
        </authorList>
    </citation>
    <scope>NUCLEOTIDE SEQUENCE</scope>
    <source>
        <strain evidence="1">CL356</strain>
    </source>
</reference>
<dbReference type="EMBL" id="CAJVPT010003299">
    <property type="protein sequence ID" value="CAG8494023.1"/>
    <property type="molecule type" value="Genomic_DNA"/>
</dbReference>
<protein>
    <submittedName>
        <fullName evidence="1">14894_t:CDS:1</fullName>
    </submittedName>
</protein>
<comment type="caution">
    <text evidence="1">The sequence shown here is derived from an EMBL/GenBank/DDBJ whole genome shotgun (WGS) entry which is preliminary data.</text>
</comment>
<name>A0ACA9KUE8_9GLOM</name>
<sequence>MDGAKLLKSKPPVSSNAERDINVSTKPLSEKSPVQVTTIVHQPKQPISFEKNILLPQLPSLFETIGYAYFFGAFLTGPQFSFHLYKKFLTVSLYPDINNIPPGSYKSALKSLVLGALYLGAYQIGAGYFPTSYLITKEYAARPFIERLAIMWCAGKFSFTKYLGTWTLVEGACILSGISFNGYDESGNAEWNGLANVDKIIGSFNTNTNLWTKTYIFKRLIFLGNKNLSSVISLVFLALWHGLHSGYYMCFGLEFIDMEAEKRWTKRLENYTKPLYFPQHKRNTSIRFMRSLHQLACWFGQTCALHYAMISFDLLRLEHWITAYNSVYWIGHIVVFSLLFLDLILPRPKAMLMNGTTKINGAIKVNGNLAESKKEQ</sequence>